<dbReference type="PROSITE" id="PS50053">
    <property type="entry name" value="UBIQUITIN_2"/>
    <property type="match status" value="1"/>
</dbReference>
<reference evidence="4" key="1">
    <citation type="submission" date="2020-02" db="EMBL/GenBank/DDBJ databases">
        <title>Relaxed selection underlies rapid genomic changes in the transitions from sociality to social parasitism in ants.</title>
        <authorList>
            <person name="Bi X."/>
        </authorList>
    </citation>
    <scope>NUCLEOTIDE SEQUENCE</scope>
    <source>
        <strain evidence="4">BGI-DK2014c</strain>
        <tissue evidence="4">Whole body</tissue>
    </source>
</reference>
<dbReference type="Gene3D" id="3.10.20.90">
    <property type="entry name" value="Phosphatidylinositol 3-kinase Catalytic Subunit, Chain A, domain 1"/>
    <property type="match status" value="1"/>
</dbReference>
<dbReference type="PANTHER" id="PTHR46555:SF1">
    <property type="entry name" value="UBIQUITIN-LIKE PROTEIN 4A"/>
    <property type="match status" value="1"/>
</dbReference>
<dbReference type="PANTHER" id="PTHR46555">
    <property type="entry name" value="UBIQUITIN-LIKE PROTEIN 4A"/>
    <property type="match status" value="1"/>
</dbReference>
<evidence type="ECO:0000256" key="2">
    <source>
        <dbReference type="ARBA" id="ARBA00022490"/>
    </source>
</evidence>
<feature type="non-terminal residue" evidence="4">
    <location>
        <position position="222"/>
    </location>
</feature>
<name>A0A836ENZ8_9HYME</name>
<evidence type="ECO:0000259" key="3">
    <source>
        <dbReference type="PROSITE" id="PS50053"/>
    </source>
</evidence>
<dbReference type="GO" id="GO:0071816">
    <property type="term" value="P:tail-anchored membrane protein insertion into ER membrane"/>
    <property type="evidence" value="ECO:0007669"/>
    <property type="project" value="TreeGrafter"/>
</dbReference>
<dbReference type="InterPro" id="IPR029071">
    <property type="entry name" value="Ubiquitin-like_domsf"/>
</dbReference>
<dbReference type="EMBL" id="JAANIA010002874">
    <property type="protein sequence ID" value="KAG5308520.1"/>
    <property type="molecule type" value="Genomic_DNA"/>
</dbReference>
<protein>
    <submittedName>
        <fullName evidence="4">UBL4A protein</fullName>
    </submittedName>
</protein>
<organism evidence="4 5">
    <name type="scientific">Pseudoatta argentina</name>
    <dbReference type="NCBI Taxonomy" id="621737"/>
    <lineage>
        <taxon>Eukaryota</taxon>
        <taxon>Metazoa</taxon>
        <taxon>Ecdysozoa</taxon>
        <taxon>Arthropoda</taxon>
        <taxon>Hexapoda</taxon>
        <taxon>Insecta</taxon>
        <taxon>Pterygota</taxon>
        <taxon>Neoptera</taxon>
        <taxon>Endopterygota</taxon>
        <taxon>Hymenoptera</taxon>
        <taxon>Apocrita</taxon>
        <taxon>Aculeata</taxon>
        <taxon>Formicoidea</taxon>
        <taxon>Formicidae</taxon>
        <taxon>Myrmicinae</taxon>
        <taxon>Pseudoatta</taxon>
    </lineage>
</organism>
<evidence type="ECO:0000256" key="1">
    <source>
        <dbReference type="ARBA" id="ARBA00004514"/>
    </source>
</evidence>
<keyword evidence="5" id="KW-1185">Reference proteome</keyword>
<dbReference type="AlphaFoldDB" id="A0A836ENZ8"/>
<gene>
    <name evidence="4" type="primary">Ubl4a</name>
    <name evidence="4" type="ORF">G6Z78_0004710</name>
</gene>
<dbReference type="InterPro" id="IPR000626">
    <property type="entry name" value="Ubiquitin-like_dom"/>
</dbReference>
<sequence length="222" mass="25143">APAFVGPVRDTTISRNLISLRAPHAFVRPTIKQFRLRDPHRPLIMKVIVKKLQGKECVVDILPSETVLELKHKVSDLLGIDVPQQRLLLTGKTLAGKNTRSQKDRIVYRNDFLLQIFCLISSDENPLSFYPGIKDGSKLNLLVIKKAEEGSSEARSLPQQKAGIHLLREEVSRVLRHYYTVSETESIVNELIKDLKNKVNNLSYDDLERLATALLQDQENVA</sequence>
<dbReference type="SMART" id="SM00213">
    <property type="entry name" value="UBQ"/>
    <property type="match status" value="1"/>
</dbReference>
<comment type="caution">
    <text evidence="4">The sequence shown here is derived from an EMBL/GenBank/DDBJ whole genome shotgun (WGS) entry which is preliminary data.</text>
</comment>
<dbReference type="SUPFAM" id="SSF54236">
    <property type="entry name" value="Ubiquitin-like"/>
    <property type="match status" value="1"/>
</dbReference>
<dbReference type="GO" id="GO:0006620">
    <property type="term" value="P:post-translational protein targeting to endoplasmic reticulum membrane"/>
    <property type="evidence" value="ECO:0007669"/>
    <property type="project" value="InterPro"/>
</dbReference>
<feature type="domain" description="Ubiquitin-like" evidence="3">
    <location>
        <begin position="45"/>
        <end position="102"/>
    </location>
</feature>
<dbReference type="InterPro" id="IPR047154">
    <property type="entry name" value="UBL4A-like"/>
</dbReference>
<evidence type="ECO:0000313" key="5">
    <source>
        <dbReference type="Proteomes" id="UP000668214"/>
    </source>
</evidence>
<dbReference type="GO" id="GO:0051087">
    <property type="term" value="F:protein-folding chaperone binding"/>
    <property type="evidence" value="ECO:0007669"/>
    <property type="project" value="TreeGrafter"/>
</dbReference>
<dbReference type="Proteomes" id="UP000668214">
    <property type="component" value="Unassembled WGS sequence"/>
</dbReference>
<keyword evidence="2" id="KW-0963">Cytoplasm</keyword>
<feature type="non-terminal residue" evidence="4">
    <location>
        <position position="1"/>
    </location>
</feature>
<accession>A0A836ENZ8</accession>
<evidence type="ECO:0000313" key="4">
    <source>
        <dbReference type="EMBL" id="KAG5308520.1"/>
    </source>
</evidence>
<dbReference type="Pfam" id="PF00240">
    <property type="entry name" value="ubiquitin"/>
    <property type="match status" value="1"/>
</dbReference>
<dbReference type="GO" id="GO:0071818">
    <property type="term" value="C:BAT3 complex"/>
    <property type="evidence" value="ECO:0007669"/>
    <property type="project" value="TreeGrafter"/>
</dbReference>
<proteinExistence type="predicted"/>
<comment type="subcellular location">
    <subcellularLocation>
        <location evidence="1">Cytoplasm</location>
        <location evidence="1">Cytosol</location>
    </subcellularLocation>
</comment>